<dbReference type="AlphaFoldDB" id="A0A4Z2B950"/>
<feature type="region of interest" description="Disordered" evidence="2">
    <location>
        <begin position="242"/>
        <end position="277"/>
    </location>
</feature>
<dbReference type="Proteomes" id="UP000516260">
    <property type="component" value="Chromosome 6"/>
</dbReference>
<reference evidence="3 4" key="1">
    <citation type="submission" date="2019-04" db="EMBL/GenBank/DDBJ databases">
        <title>The sequence and de novo assembly of Takifugu bimaculatus genome using PacBio and Hi-C technologies.</title>
        <authorList>
            <person name="Xu P."/>
            <person name="Liu B."/>
            <person name="Zhou Z."/>
        </authorList>
    </citation>
    <scope>NUCLEOTIDE SEQUENCE [LARGE SCALE GENOMIC DNA]</scope>
    <source>
        <strain evidence="3">TB-2018</strain>
        <tissue evidence="3">Muscle</tissue>
    </source>
</reference>
<feature type="coiled-coil region" evidence="1">
    <location>
        <begin position="208"/>
        <end position="235"/>
    </location>
</feature>
<evidence type="ECO:0000313" key="4">
    <source>
        <dbReference type="Proteomes" id="UP000516260"/>
    </source>
</evidence>
<dbReference type="EMBL" id="SWLE01000019">
    <property type="protein sequence ID" value="TNM87540.1"/>
    <property type="molecule type" value="Genomic_DNA"/>
</dbReference>
<keyword evidence="1" id="KW-0175">Coiled coil</keyword>
<dbReference type="GO" id="GO:0005741">
    <property type="term" value="C:mitochondrial outer membrane"/>
    <property type="evidence" value="ECO:0007669"/>
    <property type="project" value="InterPro"/>
</dbReference>
<evidence type="ECO:0000256" key="1">
    <source>
        <dbReference type="SAM" id="Coils"/>
    </source>
</evidence>
<evidence type="ECO:0000313" key="3">
    <source>
        <dbReference type="EMBL" id="TNM87540.1"/>
    </source>
</evidence>
<dbReference type="GO" id="GO:0035694">
    <property type="term" value="P:mitochondrial protein catabolic process"/>
    <property type="evidence" value="ECO:0007669"/>
    <property type="project" value="InterPro"/>
</dbReference>
<protein>
    <submittedName>
        <fullName evidence="3">Uncharacterized protein</fullName>
    </submittedName>
</protein>
<comment type="caution">
    <text evidence="3">The sequence shown here is derived from an EMBL/GenBank/DDBJ whole genome shotgun (WGS) entry which is preliminary data.</text>
</comment>
<evidence type="ECO:0000256" key="2">
    <source>
        <dbReference type="SAM" id="MobiDB-lite"/>
    </source>
</evidence>
<proteinExistence type="predicted"/>
<feature type="compositionally biased region" description="Low complexity" evidence="2">
    <location>
        <begin position="248"/>
        <end position="261"/>
    </location>
</feature>
<gene>
    <name evidence="3" type="ORF">fugu_005761</name>
</gene>
<keyword evidence="4" id="KW-1185">Reference proteome</keyword>
<accession>A0A4Z2B950</accession>
<name>A0A4Z2B950_9TELE</name>
<dbReference type="PANTHER" id="PTHR21771:SF0">
    <property type="entry name" value="MITOCHONDRIA-EATING PROTEIN"/>
    <property type="match status" value="1"/>
</dbReference>
<sequence length="304" mass="34215">MADTLRRLTNASSFSLLQDKLESWQRDYRILSCDQNLNKCCELIELTTSIQSQLFAVLNITAAEGGHFDGVDTLKTRLLPWLGTCFSVSRPSVTHDTSLQLIQESVEKDRKIRELSVSHDNQMQKLDAELGSTRLQLESVKAAMAGVQEELDETKSKSATALLASEDEISRLKAEWVESSLMLCLSVFYEPDVPVSGCMLLTEQLEVYERKLSSLDDYERRIRLLREEFSYLSTEKSTLHERLTRSHSPSSLSRLGRCCSSRRSESPTRAQLTSSSRHARLISRFNWPVRGGAPRGPGAASSLH</sequence>
<dbReference type="PANTHER" id="PTHR21771">
    <property type="entry name" value="MITOCHONDRIA-EATING PROTEIN-RELATED"/>
    <property type="match status" value="1"/>
</dbReference>
<dbReference type="InterPro" id="IPR026169">
    <property type="entry name" value="MIEAP"/>
</dbReference>
<organism evidence="3 4">
    <name type="scientific">Takifugu bimaculatus</name>
    <dbReference type="NCBI Taxonomy" id="433685"/>
    <lineage>
        <taxon>Eukaryota</taxon>
        <taxon>Metazoa</taxon>
        <taxon>Chordata</taxon>
        <taxon>Craniata</taxon>
        <taxon>Vertebrata</taxon>
        <taxon>Euteleostomi</taxon>
        <taxon>Actinopterygii</taxon>
        <taxon>Neopterygii</taxon>
        <taxon>Teleostei</taxon>
        <taxon>Neoteleostei</taxon>
        <taxon>Acanthomorphata</taxon>
        <taxon>Eupercaria</taxon>
        <taxon>Tetraodontiformes</taxon>
        <taxon>Tetradontoidea</taxon>
        <taxon>Tetraodontidae</taxon>
        <taxon>Takifugu</taxon>
    </lineage>
</organism>
<dbReference type="GO" id="GO:0035695">
    <property type="term" value="P:mitophagy by internal vacuole formation"/>
    <property type="evidence" value="ECO:0007669"/>
    <property type="project" value="TreeGrafter"/>
</dbReference>